<name>A0A9X0BCX5_9EURO</name>
<comment type="caution">
    <text evidence="5">The sequence shown here is derived from an EMBL/GenBank/DDBJ whole genome shotgun (WGS) entry which is preliminary data.</text>
</comment>
<feature type="compositionally biased region" description="Polar residues" evidence="3">
    <location>
        <begin position="215"/>
        <end position="230"/>
    </location>
</feature>
<evidence type="ECO:0000313" key="6">
    <source>
        <dbReference type="Proteomes" id="UP001147747"/>
    </source>
</evidence>
<dbReference type="PROSITE" id="PS50196">
    <property type="entry name" value="RANBD1"/>
    <property type="match status" value="1"/>
</dbReference>
<gene>
    <name evidence="5" type="ORF">N7509_001986</name>
</gene>
<feature type="compositionally biased region" description="Polar residues" evidence="3">
    <location>
        <begin position="501"/>
        <end position="510"/>
    </location>
</feature>
<dbReference type="SMART" id="SM00160">
    <property type="entry name" value="RanBD"/>
    <property type="match status" value="1"/>
</dbReference>
<evidence type="ECO:0000256" key="1">
    <source>
        <dbReference type="ARBA" id="ARBA00004123"/>
    </source>
</evidence>
<dbReference type="EMBL" id="JAPZBU010000004">
    <property type="protein sequence ID" value="KAJ5408103.1"/>
    <property type="molecule type" value="Genomic_DNA"/>
</dbReference>
<dbReference type="PANTHER" id="PTHR23138:SF142">
    <property type="entry name" value="RAN-BINDING PROTEIN 3B-RELATED"/>
    <property type="match status" value="1"/>
</dbReference>
<dbReference type="OrthoDB" id="185618at2759"/>
<dbReference type="GeneID" id="81365603"/>
<feature type="compositionally biased region" description="Basic and acidic residues" evidence="3">
    <location>
        <begin position="170"/>
        <end position="182"/>
    </location>
</feature>
<feature type="region of interest" description="Disordered" evidence="3">
    <location>
        <begin position="461"/>
        <end position="510"/>
    </location>
</feature>
<dbReference type="InterPro" id="IPR000156">
    <property type="entry name" value="Ran_bind_dom"/>
</dbReference>
<dbReference type="Proteomes" id="UP001147747">
    <property type="component" value="Unassembled WGS sequence"/>
</dbReference>
<feature type="compositionally biased region" description="Acidic residues" evidence="3">
    <location>
        <begin position="563"/>
        <end position="578"/>
    </location>
</feature>
<organism evidence="5 6">
    <name type="scientific">Penicillium cosmopolitanum</name>
    <dbReference type="NCBI Taxonomy" id="1131564"/>
    <lineage>
        <taxon>Eukaryota</taxon>
        <taxon>Fungi</taxon>
        <taxon>Dikarya</taxon>
        <taxon>Ascomycota</taxon>
        <taxon>Pezizomycotina</taxon>
        <taxon>Eurotiomycetes</taxon>
        <taxon>Eurotiomycetidae</taxon>
        <taxon>Eurotiales</taxon>
        <taxon>Aspergillaceae</taxon>
        <taxon>Penicillium</taxon>
    </lineage>
</organism>
<feature type="compositionally biased region" description="Basic and acidic residues" evidence="3">
    <location>
        <begin position="49"/>
        <end position="71"/>
    </location>
</feature>
<feature type="domain" description="RanBD1" evidence="4">
    <location>
        <begin position="582"/>
        <end position="667"/>
    </location>
</feature>
<dbReference type="Pfam" id="PF00638">
    <property type="entry name" value="Ran_BP1"/>
    <property type="match status" value="1"/>
</dbReference>
<evidence type="ECO:0000313" key="5">
    <source>
        <dbReference type="EMBL" id="KAJ5408103.1"/>
    </source>
</evidence>
<feature type="compositionally biased region" description="Basic and acidic residues" evidence="3">
    <location>
        <begin position="393"/>
        <end position="406"/>
    </location>
</feature>
<accession>A0A9X0BCX5</accession>
<keyword evidence="6" id="KW-1185">Reference proteome</keyword>
<evidence type="ECO:0000259" key="4">
    <source>
        <dbReference type="PROSITE" id="PS50196"/>
    </source>
</evidence>
<protein>
    <recommendedName>
        <fullName evidence="4">RanBD1 domain-containing protein</fullName>
    </recommendedName>
</protein>
<feature type="compositionally biased region" description="Basic and acidic residues" evidence="3">
    <location>
        <begin position="415"/>
        <end position="437"/>
    </location>
</feature>
<comment type="subcellular location">
    <subcellularLocation>
        <location evidence="1">Nucleus</location>
    </subcellularLocation>
</comment>
<feature type="compositionally biased region" description="Polar residues" evidence="3">
    <location>
        <begin position="192"/>
        <end position="205"/>
    </location>
</feature>
<sequence length="727" mass="78725">MASVSDEPKPSTGVTTQDPQSPPSDNDGGERPVRKQLKETTIESTPSKENGRKRSFEESRDGPNDSPDDSRRKRSRETTPNNGQTTGAATFSNVSDEHDPEHLLPATPKDLAKEDFITKVPQTEIPETQLDTARYPRPADQGVLDSDSAWEASDELSDGTDEGGLSSGLDEPKKSEARDSRNPYKKPKRTEPSASQVFQQPNNPSEPRMPAGVSSPWNSDMSELSASIVSQEPHPMDIPKQPMESNMSADSESYENYPAHKASSIEPDGFEDHPKSQSDDSSDYHLFNSPGRHNESVGSPKAETTVHDARYSDSGKATTHLPDLDRPEDSTLLQENPTEYTAHPRAFFKSQNSRSIESETRNEISVNTDPSSQESSNSATIEPAKGLTKKRSREQLEKESPKKSETMSDLAQESDSAKTEREKKRHRDNSEEREKTTNKLFSASAFASAADSPFAKLAVAKSPFSTESPATTEDKPASSSAFSGSALGGFAGSEKSPFGTLGSSTSSVFKSASPFTAAPSATGFGGIGGGFGSAAPAGITSFASPNVSTTFGETKAAKPLGAEESENEEDEGEGEGGEETNTFEAAKTDERFFEQTIETGEEEEKTIFVCKAKLFSFTTGEWKERGLGTFKVNARDVGGKKVGRMIMRADGALRVMLNSPVFEGMNYGDAKNKVPTNKQIFLASTEGGRTVPLLLRTPNESYAQDLYRTIRKLLTGEDEDESDDEDA</sequence>
<feature type="compositionally biased region" description="Polar residues" evidence="3">
    <location>
        <begin position="363"/>
        <end position="380"/>
    </location>
</feature>
<dbReference type="GO" id="GO:0005634">
    <property type="term" value="C:nucleus"/>
    <property type="evidence" value="ECO:0007669"/>
    <property type="project" value="UniProtKB-SubCell"/>
</dbReference>
<dbReference type="InterPro" id="IPR045255">
    <property type="entry name" value="RanBP1-like"/>
</dbReference>
<reference evidence="5" key="2">
    <citation type="journal article" date="2023" name="IMA Fungus">
        <title>Comparative genomic study of the Penicillium genus elucidates a diverse pangenome and 15 lateral gene transfer events.</title>
        <authorList>
            <person name="Petersen C."/>
            <person name="Sorensen T."/>
            <person name="Nielsen M.R."/>
            <person name="Sondergaard T.E."/>
            <person name="Sorensen J.L."/>
            <person name="Fitzpatrick D.A."/>
            <person name="Frisvad J.C."/>
            <person name="Nielsen K.L."/>
        </authorList>
    </citation>
    <scope>NUCLEOTIDE SEQUENCE</scope>
    <source>
        <strain evidence="5">IBT 29677</strain>
    </source>
</reference>
<dbReference type="InterPro" id="IPR011993">
    <property type="entry name" value="PH-like_dom_sf"/>
</dbReference>
<feature type="compositionally biased region" description="Acidic residues" evidence="3">
    <location>
        <begin position="152"/>
        <end position="161"/>
    </location>
</feature>
<dbReference type="SUPFAM" id="SSF50729">
    <property type="entry name" value="PH domain-like"/>
    <property type="match status" value="1"/>
</dbReference>
<feature type="region of interest" description="Disordered" evidence="3">
    <location>
        <begin position="1"/>
        <end position="442"/>
    </location>
</feature>
<dbReference type="RefSeq" id="XP_056492418.1">
    <property type="nucleotide sequence ID" value="XM_056626623.1"/>
</dbReference>
<dbReference type="PANTHER" id="PTHR23138">
    <property type="entry name" value="RAN BINDING PROTEIN"/>
    <property type="match status" value="1"/>
</dbReference>
<evidence type="ECO:0000256" key="2">
    <source>
        <dbReference type="ARBA" id="ARBA00023242"/>
    </source>
</evidence>
<feature type="compositionally biased region" description="Polar residues" evidence="3">
    <location>
        <begin position="78"/>
        <end position="94"/>
    </location>
</feature>
<feature type="region of interest" description="Disordered" evidence="3">
    <location>
        <begin position="544"/>
        <end position="589"/>
    </location>
</feature>
<proteinExistence type="predicted"/>
<keyword evidence="2" id="KW-0539">Nucleus</keyword>
<dbReference type="Gene3D" id="2.30.29.30">
    <property type="entry name" value="Pleckstrin-homology domain (PH domain)/Phosphotyrosine-binding domain (PTB)"/>
    <property type="match status" value="1"/>
</dbReference>
<evidence type="ECO:0000256" key="3">
    <source>
        <dbReference type="SAM" id="MobiDB-lite"/>
    </source>
</evidence>
<reference evidence="5" key="1">
    <citation type="submission" date="2022-12" db="EMBL/GenBank/DDBJ databases">
        <authorList>
            <person name="Petersen C."/>
        </authorList>
    </citation>
    <scope>NUCLEOTIDE SEQUENCE</scope>
    <source>
        <strain evidence="5">IBT 29677</strain>
    </source>
</reference>
<dbReference type="AlphaFoldDB" id="A0A9X0BCX5"/>
<feature type="compositionally biased region" description="Basic and acidic residues" evidence="3">
    <location>
        <begin position="28"/>
        <end position="41"/>
    </location>
</feature>
<feature type="compositionally biased region" description="Basic and acidic residues" evidence="3">
    <location>
        <begin position="304"/>
        <end position="313"/>
    </location>
</feature>